<evidence type="ECO:0000313" key="1">
    <source>
        <dbReference type="EMBL" id="WPF87705.1"/>
    </source>
</evidence>
<accession>A0AAF0ZA17</accession>
<protein>
    <submittedName>
        <fullName evidence="1">Uncharacterized protein</fullName>
    </submittedName>
</protein>
<proteinExistence type="predicted"/>
<dbReference type="EMBL" id="CP138348">
    <property type="protein sequence ID" value="WPF87705.1"/>
    <property type="molecule type" value="Genomic_DNA"/>
</dbReference>
<reference evidence="1" key="1">
    <citation type="submission" date="2023-11" db="EMBL/GenBank/DDBJ databases">
        <title>Genome sequence of Cyanobacterium aponinum BCRC AL20115.</title>
        <authorList>
            <person name="Chang H.-Y."/>
            <person name="Lin K.-M."/>
            <person name="Hsueh H.-T."/>
            <person name="Chu H.-A."/>
            <person name="Kuo C.-H."/>
        </authorList>
    </citation>
    <scope>NUCLEOTIDE SEQUENCE</scope>
    <source>
        <strain evidence="1">AL20115</strain>
    </source>
</reference>
<organism evidence="1">
    <name type="scientific">Cyanobacterium aponinum AL20115</name>
    <dbReference type="NCBI Taxonomy" id="3090662"/>
    <lineage>
        <taxon>Bacteria</taxon>
        <taxon>Bacillati</taxon>
        <taxon>Cyanobacteriota</taxon>
        <taxon>Cyanophyceae</taxon>
        <taxon>Oscillatoriophycideae</taxon>
        <taxon>Chroococcales</taxon>
        <taxon>Geminocystaceae</taxon>
        <taxon>Cyanobacterium</taxon>
    </lineage>
</organism>
<name>A0AAF0ZA17_9CHRO</name>
<dbReference type="AlphaFoldDB" id="A0AAF0ZA17"/>
<dbReference type="RefSeq" id="WP_320001169.1">
    <property type="nucleotide sequence ID" value="NZ_CP138348.1"/>
</dbReference>
<sequence>MMKTILKQLSLKQFALGMLTKWHCAIPKGTTTQYALITVLQITSFLLQTPIAKADSPLTSTDLASAYQDLMVIDTIQEKQPLQGEALRFLLSNAPLDEKAAVINKLGWNIDGQNNGYIFLQALAKKKGVAVNNLVLTDLTPKDKFVLGYLLAMDDYFNLSPLDTNSNNNLFSTTPLDLLSQAAFAMPEDFTVHFIKSLVEAQLYFDVSWCAIYLTPQSVLRIFPTETRNLRPSAVSKTMEYINLYQDNCY</sequence>
<gene>
    <name evidence="1" type="ORF">SAY89_12965</name>
</gene>